<proteinExistence type="predicted"/>
<evidence type="ECO:0000313" key="4">
    <source>
        <dbReference type="EMBL" id="AAZ62290.1"/>
    </source>
</evidence>
<dbReference type="eggNOG" id="COG3210">
    <property type="taxonomic scope" value="Bacteria"/>
</dbReference>
<dbReference type="InterPro" id="IPR008638">
    <property type="entry name" value="FhaB/CdiA-like_TPS"/>
</dbReference>
<gene>
    <name evidence="4" type="ordered locus">Reut_A2930</name>
</gene>
<dbReference type="OrthoDB" id="5666689at2"/>
<evidence type="ECO:0000259" key="3">
    <source>
        <dbReference type="SMART" id="SM00912"/>
    </source>
</evidence>
<feature type="compositionally biased region" description="Low complexity" evidence="1">
    <location>
        <begin position="1"/>
        <end position="18"/>
    </location>
</feature>
<feature type="transmembrane region" description="Helical" evidence="2">
    <location>
        <begin position="2040"/>
        <end position="2060"/>
    </location>
</feature>
<dbReference type="InterPro" id="IPR029116">
    <property type="entry name" value="Ntox22"/>
</dbReference>
<dbReference type="Gene3D" id="2.160.20.10">
    <property type="entry name" value="Single-stranded right-handed beta-helix, Pectin lyase-like"/>
    <property type="match status" value="1"/>
</dbReference>
<dbReference type="SMART" id="SM00912">
    <property type="entry name" value="Haemagg_act"/>
    <property type="match status" value="1"/>
</dbReference>
<keyword evidence="2" id="KW-1133">Transmembrane helix</keyword>
<accession>Q46X43</accession>
<organism evidence="4">
    <name type="scientific">Cupriavidus pinatubonensis (strain JMP 134 / LMG 1197)</name>
    <name type="common">Cupriavidus necator (strain JMP 134)</name>
    <dbReference type="NCBI Taxonomy" id="264198"/>
    <lineage>
        <taxon>Bacteria</taxon>
        <taxon>Pseudomonadati</taxon>
        <taxon>Pseudomonadota</taxon>
        <taxon>Betaproteobacteria</taxon>
        <taxon>Burkholderiales</taxon>
        <taxon>Burkholderiaceae</taxon>
        <taxon>Cupriavidus</taxon>
    </lineage>
</organism>
<dbReference type="InterPro" id="IPR012334">
    <property type="entry name" value="Pectin_lyas_fold"/>
</dbReference>
<keyword evidence="2" id="KW-0812">Transmembrane</keyword>
<dbReference type="InterPro" id="IPR011050">
    <property type="entry name" value="Pectin_lyase_fold/virulence"/>
</dbReference>
<dbReference type="HOGENOM" id="CLU_000694_0_0_4"/>
<name>Q46X43_CUPPJ</name>
<feature type="region of interest" description="Disordered" evidence="1">
    <location>
        <begin position="1658"/>
        <end position="1700"/>
    </location>
</feature>
<feature type="region of interest" description="Disordered" evidence="1">
    <location>
        <begin position="1"/>
        <end position="37"/>
    </location>
</feature>
<dbReference type="NCBIfam" id="TIGR01731">
    <property type="entry name" value="fil_hemag_20aa"/>
    <property type="match status" value="12"/>
</dbReference>
<feature type="domain" description="Filamentous haemagglutinin FhaB/tRNA nuclease CdiA-like TPS" evidence="3">
    <location>
        <begin position="146"/>
        <end position="267"/>
    </location>
</feature>
<dbReference type="STRING" id="264198.Reut_A2930"/>
<feature type="compositionally biased region" description="Polar residues" evidence="1">
    <location>
        <begin position="1689"/>
        <end position="1700"/>
    </location>
</feature>
<evidence type="ECO:0000256" key="1">
    <source>
        <dbReference type="SAM" id="MobiDB-lite"/>
    </source>
</evidence>
<dbReference type="Pfam" id="PF05860">
    <property type="entry name" value="TPS"/>
    <property type="match status" value="1"/>
</dbReference>
<sequence>MTRKQSAATASAAQNRTAVQTRPLRGDAASDMAPGVSMAERTRHSVAGRALTGLLAMTLWLAPLQVSLQQARQAAGVLAAGAVAVDAPAVLAGATRQGLLRWAVNHLPVAVSFGVREANAAPIVDPTAPIRFQPAISATTGPGAPEGGVPVVGITTPNAAGISLNQYRAFVVDPVGLILNNSTAGGGTFLGGQVAANPNLSGSGPANLIINQVTSSAAAQINGTVEVFGAPAALVIAAPGGVYTSGAGFTNATQVTLTTGVPQFLSTTGAPSSFDAAAAAGFLVEGGRIQIANPAPGNPNGVGIEGTVGNVNLIAESIGIDAALYAGNHINVVAGRQLVAPAGTGFATTATGPNNASTNTTAANGLAIDATAFGAMTAGQISILSTAAGVGVRADGNLAASAGNLTLDSAGNLKVGKTYGKGDVALNAAGNIDAAGNGQSEGNYSVRAGRDATLGGTLSANQAVTVSAGGSINGAGSVTAQQAAMLAAGGSVDVGGAVSGSLVTVTTAGNDGKGDIHLGGDVTSPGLITLGAARDTTIDGNVVSAGDLNLTTQRNLTIHGAAGSVGGNVSLTGVTGSVTTTGDVVSPGSLTVNAGTDANLGGQVTATGPINVTAQTGSISTSGQVSSNDNLTLIAAQNVTVGGEAQSAGNTTITATGCSATVNGALSANGDATIKAAQDTTVTGSVGSGGNTTVQATNGSATVTGGLLSFGNATISGGQNTTLGGGVLTVGDLNASAGQHLTVGALPYVGGNATLRGKDIALGSAATQDNVVAGTLDAAATNSVALIGNTQATNVTLAAPTLVNAGTTVATQTLSASGGTLGNQGTLAGNQVSVDMADVVSRGTLGGQTVNLTASNTLDNTGGLIVGVQTLNVTTGALISNARGTLFAGDLTGQSPTTGDLTLTVTGGNSSFNNAAGQVLAGNNATVNLPNQAIDLSAATTGTISANNTVTLAAQSIDNIGTWTTPGAANTVLNGAQGISNTGTLQGAGNLTLTTGGTLDNQGNIVGGSSLTMSGSTVGNSGTIHADGDLALAGNVVNSGTVEALSNLNITGGDYDNRGGTTQAGKNLAIDIGGTLNNTASVIGAVGDVHIAAQQVINDRGTPVDAGSVSGQVINDALVNSTVIGSHATAETNCYGDAGCNTTMTGPPVNLTLGDLIRNSDGTIPLLLGNVEVPTGDLNGSSQWVLMWHLGMNPTWYPDLTADWQQIVPLSAVTVDRKVMQQTEGVAGQITSGGKLDMTAASLSNKGGVISAAGDATLNVGALDNGHSASLLDGVTDTVNQASLSAFLTQLQAIGGTSMGGLAAPGNVLMYGPLTIPQCSGGDNGCSIPTAVDTPFVIGKAADGSTVTGLVQTSVTERVGKAGQIIVGGNLALNGTGNLTNAGDLAAAGNITITTPGTFTNQGFYDAKVTTTPGCMPGSTTCANPNPHVDDLTWQQQNNTVAAGGTLTVQAASVQNLNGTLAARGNVSVTAGISVVNQSGTIQSVNGDVSITAPTLVNKAMDPVTLHKDYGNLNPSYAGGCNAGGSYKGSNCSADETVAAGPAGIIQGARNVALSGTTLANNGGMISGGNNVTVNMTGAVDNTSLLQNANWAGMWVEKTGMFSSDKHHSTNGVTVLGSQESLIQAGNVLSVTAGGQVQNTGNLMGQQVDVSGATLLNGYTSPNQPTPPSTVPKQVISLGPPPVPAGSLPSGTPATDPTQPWQFNPVIVTTPATPTTGGPQTIDWHFTANLGGNPLNAPGANTDRAQYLNQSPATAVLAGVTPDYLLSQLPADLKPGSVTFYYDPYTESQKLDQAALQQTGHNSFINGLAYDSQNQLSVQDQEKLALYQNAADYAKANNIHLGTALTPAQIAALDKPMLWYVEQAVPDPSCNTVSSAVCPGVTALVPQVYLPEGYAQATAKSTGGTIVGNDVSLDIAGQIRNSGAVMAADKLVVRAGTIDNDPNVVNIGKSAYGVQGGWMEYTGTQVQPGGFMSAANLDLQAGSINAVNDAFRITNPDGTTNQAATEAFIAQLSASLGEQYTASTVTDDIHQNFIKKESALPSWAIMAAAVVIAIVTYGAASYAIGAAAAAEAGAAGAAAAGTAAAGAAEAAAVGGTWAAATATASAGLGNVMASAALAGMASSAVSQGLSGQGINFGKVLEAGAVGAITAGLTNGITVDSTGSLGFNTGVNVAGSGTQSLASLAGVSNSSGVMQAAKDGATGALWQQGAAILGTGLITAGVGNAFYGGSFGNALTTNLITQGAALGAYAIGEDIPGIGDNRATADTQIANVLVHAALGCASSAALGTGCAGGAIGGATSAVVAGSLVDQAGGAANLTLGDRAAITAIAMLAGGGLAQALGQNGVAGASAAQNEALNNSEQVHNTTPKSFGGSALTAACGNGSQPCNTQLLGTMLQAQGENAQQALGTVSPNYATLNVGILSGSAGGVINLVDGTKYLAFGVGQSNPSAISWSPGGSATLGWIWGAQGAAATNSFLNGDGNQAFVSIPTPFPFNVVGAVTHAYGGATAIELGIGTPGGKTFGIVPWSHSIPVGTGSK</sequence>
<protein>
    <submittedName>
        <fullName evidence="4">Filamentous hemagglutinin, N-terminal:Adhesin HecA 20-residue repeat x2</fullName>
    </submittedName>
</protein>
<dbReference type="KEGG" id="reu:Reut_A2930"/>
<dbReference type="InterPro" id="IPR010069">
    <property type="entry name" value="CdiA_FHA1_rpt"/>
</dbReference>
<dbReference type="Pfam" id="PF15527">
    <property type="entry name" value="Ntox22"/>
    <property type="match status" value="1"/>
</dbReference>
<reference evidence="4" key="1">
    <citation type="submission" date="2005-08" db="EMBL/GenBank/DDBJ databases">
        <title>Complete sequence of Chromosome1 of Ralstonia eutropha JMP134.</title>
        <authorList>
            <person name="Copeland A."/>
            <person name="Lucas S."/>
            <person name="Lapidus A."/>
            <person name="Barry K."/>
            <person name="Detter J.C."/>
            <person name="Glavina T."/>
            <person name="Hammon N."/>
            <person name="Israni S."/>
            <person name="Pitluck S."/>
            <person name="Goltsman E."/>
            <person name="Martinez M."/>
            <person name="Schmutz J."/>
            <person name="Larimer F."/>
            <person name="Land M."/>
            <person name="Lykidis A."/>
            <person name="Richardson P."/>
        </authorList>
    </citation>
    <scope>NUCLEOTIDE SEQUENCE</scope>
    <source>
        <strain evidence="4">JMP134</strain>
    </source>
</reference>
<dbReference type="SUPFAM" id="SSF51126">
    <property type="entry name" value="Pectin lyase-like"/>
    <property type="match status" value="1"/>
</dbReference>
<dbReference type="EMBL" id="CP000090">
    <property type="protein sequence ID" value="AAZ62290.1"/>
    <property type="molecule type" value="Genomic_DNA"/>
</dbReference>
<evidence type="ECO:0000256" key="2">
    <source>
        <dbReference type="SAM" id="Phobius"/>
    </source>
</evidence>
<keyword evidence="2" id="KW-0472">Membrane</keyword>